<protein>
    <recommendedName>
        <fullName evidence="1">DUF7708 domain-containing protein</fullName>
    </recommendedName>
</protein>
<name>A0A0D2C2C9_9EURO</name>
<gene>
    <name evidence="2" type="ORF">PV08_04999</name>
</gene>
<dbReference type="RefSeq" id="XP_016238020.1">
    <property type="nucleotide sequence ID" value="XM_016379343.1"/>
</dbReference>
<dbReference type="OrthoDB" id="61900at2759"/>
<dbReference type="HOGENOM" id="CLU_035524_0_0_1"/>
<dbReference type="Proteomes" id="UP000053328">
    <property type="component" value="Unassembled WGS sequence"/>
</dbReference>
<dbReference type="InterPro" id="IPR056125">
    <property type="entry name" value="DUF7708"/>
</dbReference>
<evidence type="ECO:0000259" key="1">
    <source>
        <dbReference type="Pfam" id="PF24809"/>
    </source>
</evidence>
<dbReference type="VEuPathDB" id="FungiDB:PV08_04999"/>
<evidence type="ECO:0000313" key="3">
    <source>
        <dbReference type="Proteomes" id="UP000053328"/>
    </source>
</evidence>
<sequence>MDWKSYYLPDGKDEGVATSDLQPDPAEEAFENATAILSSIPSTIDGNVDILKGHHTIQDIFFLVLQAQNAYDNSRSRGKAWQWLSALSSRLHYYAPVMDALSQFHSGYASLAWGTVKFLLMVSRNHEEQIATFSYGLSRIADHLPRHGLILKLYPTHQIKRGVSFLYAKIIEFLMSALVWYQEGRLKRIYHAVTQPVDVRYKGLFDEINECSRCVDRWAVVASQAELRDVHNTQSDILTISERHYDLTQRNTSQLDDIRADIHQILLTVMPPVAEAESRRGLHSAALLNTKQVVTTTQLVQMIGQVSGGPLKDPLQVLHQASLLYVRRQAVRGASLLPEAFWSSPQLQTWASAPSSSVVFCHSSVASRFKLKDFSVNLVQTLTRLDKPTLWIFAHRNPTDGTRPIHNMYSLILQAIKLCERFGKTETWLRAMSRITTETSQDECVDILFEILSKLPPVYIVFEINSIDAASCGPDPWWPCLVSSFLRQLPKVKAVKVLFSSYGRTSPTCQLKGHDIVSDGCLIQVDCKKRGRLPPRRQDQVVLSPRKAMRAESGCSSRFKASRTVA</sequence>
<dbReference type="STRING" id="91928.A0A0D2C2C9"/>
<organism evidence="2 3">
    <name type="scientific">Exophiala spinifera</name>
    <dbReference type="NCBI Taxonomy" id="91928"/>
    <lineage>
        <taxon>Eukaryota</taxon>
        <taxon>Fungi</taxon>
        <taxon>Dikarya</taxon>
        <taxon>Ascomycota</taxon>
        <taxon>Pezizomycotina</taxon>
        <taxon>Eurotiomycetes</taxon>
        <taxon>Chaetothyriomycetidae</taxon>
        <taxon>Chaetothyriales</taxon>
        <taxon>Herpotrichiellaceae</taxon>
        <taxon>Exophiala</taxon>
    </lineage>
</organism>
<keyword evidence="3" id="KW-1185">Reference proteome</keyword>
<reference evidence="2 3" key="1">
    <citation type="submission" date="2015-01" db="EMBL/GenBank/DDBJ databases">
        <title>The Genome Sequence of Exophiala spinifera CBS89968.</title>
        <authorList>
            <consortium name="The Broad Institute Genomics Platform"/>
            <person name="Cuomo C."/>
            <person name="de Hoog S."/>
            <person name="Gorbushina A."/>
            <person name="Stielow B."/>
            <person name="Teixiera M."/>
            <person name="Abouelleil A."/>
            <person name="Chapman S.B."/>
            <person name="Priest M."/>
            <person name="Young S.K."/>
            <person name="Wortman J."/>
            <person name="Nusbaum C."/>
            <person name="Birren B."/>
        </authorList>
    </citation>
    <scope>NUCLEOTIDE SEQUENCE [LARGE SCALE GENOMIC DNA]</scope>
    <source>
        <strain evidence="2 3">CBS 89968</strain>
    </source>
</reference>
<dbReference type="EMBL" id="KN847494">
    <property type="protein sequence ID" value="KIW17804.1"/>
    <property type="molecule type" value="Genomic_DNA"/>
</dbReference>
<feature type="domain" description="DUF7708" evidence="1">
    <location>
        <begin position="82"/>
        <end position="227"/>
    </location>
</feature>
<proteinExistence type="predicted"/>
<accession>A0A0D2C2C9</accession>
<dbReference type="Pfam" id="PF24809">
    <property type="entry name" value="DUF7708"/>
    <property type="match status" value="1"/>
</dbReference>
<evidence type="ECO:0000313" key="2">
    <source>
        <dbReference type="EMBL" id="KIW17804.1"/>
    </source>
</evidence>
<dbReference type="AlphaFoldDB" id="A0A0D2C2C9"/>
<dbReference type="GeneID" id="27332082"/>